<evidence type="ECO:0000313" key="3">
    <source>
        <dbReference type="Proteomes" id="UP000663841"/>
    </source>
</evidence>
<feature type="region of interest" description="Disordered" evidence="1">
    <location>
        <begin position="411"/>
        <end position="450"/>
    </location>
</feature>
<protein>
    <submittedName>
        <fullName evidence="2">Uncharacterized protein</fullName>
    </submittedName>
</protein>
<reference evidence="2" key="1">
    <citation type="submission" date="2021-01" db="EMBL/GenBank/DDBJ databases">
        <authorList>
            <person name="Kaushik A."/>
        </authorList>
    </citation>
    <scope>NUCLEOTIDE SEQUENCE</scope>
    <source>
        <strain evidence="2">AG3-T5</strain>
    </source>
</reference>
<accession>A0A8H2WW26</accession>
<dbReference type="EMBL" id="CAJMWW010000059">
    <property type="protein sequence ID" value="CAE6409013.1"/>
    <property type="molecule type" value="Genomic_DNA"/>
</dbReference>
<proteinExistence type="predicted"/>
<organism evidence="2 3">
    <name type="scientific">Rhizoctonia solani</name>
    <dbReference type="NCBI Taxonomy" id="456999"/>
    <lineage>
        <taxon>Eukaryota</taxon>
        <taxon>Fungi</taxon>
        <taxon>Dikarya</taxon>
        <taxon>Basidiomycota</taxon>
        <taxon>Agaricomycotina</taxon>
        <taxon>Agaricomycetes</taxon>
        <taxon>Cantharellales</taxon>
        <taxon>Ceratobasidiaceae</taxon>
        <taxon>Rhizoctonia</taxon>
    </lineage>
</organism>
<feature type="compositionally biased region" description="Polar residues" evidence="1">
    <location>
        <begin position="439"/>
        <end position="449"/>
    </location>
</feature>
<comment type="caution">
    <text evidence="2">The sequence shown here is derived from an EMBL/GenBank/DDBJ whole genome shotgun (WGS) entry which is preliminary data.</text>
</comment>
<evidence type="ECO:0000313" key="2">
    <source>
        <dbReference type="EMBL" id="CAE6409013.1"/>
    </source>
</evidence>
<dbReference type="AlphaFoldDB" id="A0A8H2WW26"/>
<name>A0A8H2WW26_9AGAM</name>
<sequence length="548" mass="60652">MWNLYSIQGSAESQLKFDDGKDLYDSRGGPGMSSRLIIEGQGFIDISDIQLPPETTPKFVDLNNKSVSYNGLSTSIQLILPGDGTFKFSLRGAQEVTGQLKPIPQVSLADTSSFLQMIDKKYVPYPNVPDIPGKTTEEIKALGARLFPFCRSNHQLAMAVYDWTTASFTRMVLMRIFAYTGIPQDSKAYRLDLKSIAKMIWESNWESYTPQNEDFMNSFMMKPAKSMAAVESQLKSVRPELQKFVDVQNRILAAAFTSMPRTTVQFAPQLFSGQPDIRQLGLSRFPIQFLECPLNNSVDDESLEMPFNQATEGFLKPGSFITTKMVWSFADSIDIAAHYHNGLILIANPPDDSVVWESAAFITPLSNDPKKNEYTFAPGTRFRVIRLFSGILRSEVVQYIELVVEPLPVTPQAANADPDEHEGSDGIAEIPHGSPGLRNHTTGAGSDNLQGPAVTDAADEADMKLANETAGDVIIDYPQTGIIVDVKKVLGHTDVKVTGTHEVLPPPRLAPITVPMRRVEYPPYNHYLEHLDGGRHCSCTCKTRAPNP</sequence>
<dbReference type="Proteomes" id="UP000663841">
    <property type="component" value="Unassembled WGS sequence"/>
</dbReference>
<evidence type="ECO:0000256" key="1">
    <source>
        <dbReference type="SAM" id="MobiDB-lite"/>
    </source>
</evidence>
<gene>
    <name evidence="2" type="ORF">RDB_LOCUS20261</name>
</gene>